<feature type="region of interest" description="Disordered" evidence="2">
    <location>
        <begin position="574"/>
        <end position="606"/>
    </location>
</feature>
<keyword evidence="5" id="KW-1185">Reference proteome</keyword>
<keyword evidence="1" id="KW-0175">Coiled coil</keyword>
<dbReference type="EMBL" id="OU892282">
    <property type="protein sequence ID" value="CAG9770677.1"/>
    <property type="molecule type" value="Genomic_DNA"/>
</dbReference>
<evidence type="ECO:0000256" key="1">
    <source>
        <dbReference type="SAM" id="Coils"/>
    </source>
</evidence>
<evidence type="ECO:0000313" key="5">
    <source>
        <dbReference type="Proteomes" id="UP001152799"/>
    </source>
</evidence>
<dbReference type="Proteomes" id="UP001152799">
    <property type="component" value="Chromosome 6"/>
</dbReference>
<feature type="region of interest" description="Disordered" evidence="2">
    <location>
        <begin position="90"/>
        <end position="134"/>
    </location>
</feature>
<feature type="compositionally biased region" description="Basic and acidic residues" evidence="2">
    <location>
        <begin position="243"/>
        <end position="276"/>
    </location>
</feature>
<accession>A0A9N9MXH0</accession>
<feature type="region of interest" description="Disordered" evidence="2">
    <location>
        <begin position="539"/>
        <end position="560"/>
    </location>
</feature>
<feature type="compositionally biased region" description="Basic and acidic residues" evidence="2">
    <location>
        <begin position="955"/>
        <end position="970"/>
    </location>
</feature>
<protein>
    <submittedName>
        <fullName evidence="4">Uncharacterized protein</fullName>
    </submittedName>
</protein>
<evidence type="ECO:0000313" key="4">
    <source>
        <dbReference type="EMBL" id="CAG9770677.1"/>
    </source>
</evidence>
<feature type="compositionally biased region" description="Basic and acidic residues" evidence="2">
    <location>
        <begin position="284"/>
        <end position="293"/>
    </location>
</feature>
<feature type="compositionally biased region" description="Polar residues" evidence="2">
    <location>
        <begin position="308"/>
        <end position="329"/>
    </location>
</feature>
<feature type="compositionally biased region" description="Basic residues" evidence="2">
    <location>
        <begin position="109"/>
        <end position="125"/>
    </location>
</feature>
<dbReference type="OrthoDB" id="7989901at2759"/>
<organism evidence="4 5">
    <name type="scientific">Ceutorhynchus assimilis</name>
    <name type="common">cabbage seed weevil</name>
    <dbReference type="NCBI Taxonomy" id="467358"/>
    <lineage>
        <taxon>Eukaryota</taxon>
        <taxon>Metazoa</taxon>
        <taxon>Ecdysozoa</taxon>
        <taxon>Arthropoda</taxon>
        <taxon>Hexapoda</taxon>
        <taxon>Insecta</taxon>
        <taxon>Pterygota</taxon>
        <taxon>Neoptera</taxon>
        <taxon>Endopterygota</taxon>
        <taxon>Coleoptera</taxon>
        <taxon>Polyphaga</taxon>
        <taxon>Cucujiformia</taxon>
        <taxon>Curculionidae</taxon>
        <taxon>Ceutorhynchinae</taxon>
        <taxon>Ceutorhynchus</taxon>
    </lineage>
</organism>
<sequence length="1291" mass="145742">MVCCYCSKKHGTVSNRPRLWSSQTNIRSKDKDVPYFAAMNSTEEISVYKSPQEFYVSPTFSKRSTLGHSYEFPEKQAKKEKKWSIGSLFRRKKKDDTESSSEEEQKKGFLGRRRRKSDGKKRKPKTVGGFDHIVLPKTQQYNGYNHHEDTGILSDPSCGFSNYIGRSLPLPPQNNQPNSTSNSYTNLNHSVISVTSIGSGDSISKRKGKELVKARAAARRTTLANESSSDEDSSMRSNSSLHIRSDESMTKHDLNRRSRAARTERYLKRHSKDGENPHNYLRLSKSDADEYRSPSRSPLPPNNNNLSGVSTIPPSHTKYRISNSTSNPSYKPPLSMNEYNNAINKGSSMELNNQRSISCDANIHKAEENNIMHVQFPILRPQNRRNIIDCSRQPPQPPPRDPNRTVVSHYFENGRPSTVYCDNNKSKYAPIVTARFLQPKSGSFNYRSNSEVHIPNDQFQITSPVRPASTTPEPKPNRFILKNRNERHTVDGYNYLTDKKPRSRKPIVIQSNIKVEPRKDSPTQKALDFWKQIEDSVSKSYPNKTPKTFPSNKPTSKSPQIFTSQTHVQSQVFLPNTRTSSPFKPISINDAPSESNLSNTSKDDVKRKSANLEEALNELEAIYNSLRLGDENLLDRAEQRENESLVREAEAKKKQTYIGYSHSKGALSDSSFSYEPFDQVDSPKRKKVVKKGKIPDTKEDDMYNRKLVKEKSATISDPQSVLSRVSYLLASPVHSNAYDSETEKINKTSNEPDITFDDVLFRNVKRAIASPKTVDPQPPFGIPLGPVSSAPNSDYLHATPGVTYTPVFIPKKIPDIVKDDLAFRNLRKDANKEPVLPLASGDDVKNIIYPKEKLDLNFLKKRRAVRSLSANVGNILGRDVKESDDDVENEFRNKTLTDIADAMEIARRVLQEKGKNISDTRKAFMSDTDIKSNGDCFKDSRLKFLNGLKSREVVADRPPKGLTPERKIAPTKESTPIPKSALEENNSTNSSLDDLLNALAEEAKVTTDRITKELKELEEKRARENASDNLQPCQKLLKAVVDSKDLVEYSKSPSEIVEEIEVHPPPTQAANIIQSCFKQSSEEPQLESEEHDYENIDSEEDKIDINLIEQEVAREEFKKCRSPFEERKAEIVASFQELKDRSKTDSIYDNLDGQQVSAEGEHRFDACRIDFSNINTRSNARCDSEHSSTDSARLESLESLKSPKLVLETSRRCSGAVPKSSNMVLELNRSTSDNRCCQLEEQKELWYHDPSKVALACSYGLACAHQLATVDLVAVLSLLFAVMSFIVAIFL</sequence>
<keyword evidence="3" id="KW-1133">Transmembrane helix</keyword>
<gene>
    <name evidence="4" type="ORF">CEUTPL_LOCUS11126</name>
</gene>
<feature type="compositionally biased region" description="Polar residues" evidence="2">
    <location>
        <begin position="590"/>
        <end position="600"/>
    </location>
</feature>
<proteinExistence type="predicted"/>
<evidence type="ECO:0000256" key="3">
    <source>
        <dbReference type="SAM" id="Phobius"/>
    </source>
</evidence>
<feature type="region of interest" description="Disordered" evidence="2">
    <location>
        <begin position="955"/>
        <end position="990"/>
    </location>
</feature>
<feature type="transmembrane region" description="Helical" evidence="3">
    <location>
        <begin position="1272"/>
        <end position="1290"/>
    </location>
</feature>
<evidence type="ECO:0000256" key="2">
    <source>
        <dbReference type="SAM" id="MobiDB-lite"/>
    </source>
</evidence>
<keyword evidence="3" id="KW-0472">Membrane</keyword>
<name>A0A9N9MXH0_9CUCU</name>
<keyword evidence="3" id="KW-0812">Transmembrane</keyword>
<reference evidence="4" key="1">
    <citation type="submission" date="2022-01" db="EMBL/GenBank/DDBJ databases">
        <authorList>
            <person name="King R."/>
        </authorList>
    </citation>
    <scope>NUCLEOTIDE SEQUENCE</scope>
</reference>
<feature type="region of interest" description="Disordered" evidence="2">
    <location>
        <begin position="214"/>
        <end position="334"/>
    </location>
</feature>
<feature type="coiled-coil region" evidence="1">
    <location>
        <begin position="1000"/>
        <end position="1027"/>
    </location>
</feature>